<dbReference type="Proteomes" id="UP001208570">
    <property type="component" value="Unassembled WGS sequence"/>
</dbReference>
<dbReference type="EMBL" id="JAODUP010001007">
    <property type="protein sequence ID" value="KAK2141992.1"/>
    <property type="molecule type" value="Genomic_DNA"/>
</dbReference>
<proteinExistence type="predicted"/>
<dbReference type="AlphaFoldDB" id="A0AAD9IWP6"/>
<reference evidence="1" key="1">
    <citation type="journal article" date="2023" name="Mol. Biol. Evol.">
        <title>Third-Generation Sequencing Reveals the Adaptive Role of the Epigenome in Three Deep-Sea Polychaetes.</title>
        <authorList>
            <person name="Perez M."/>
            <person name="Aroh O."/>
            <person name="Sun Y."/>
            <person name="Lan Y."/>
            <person name="Juniper S.K."/>
            <person name="Young C.R."/>
            <person name="Angers B."/>
            <person name="Qian P.Y."/>
        </authorList>
    </citation>
    <scope>NUCLEOTIDE SEQUENCE</scope>
    <source>
        <strain evidence="1">P08H-3</strain>
    </source>
</reference>
<accession>A0AAD9IWP6</accession>
<keyword evidence="2" id="KW-1185">Reference proteome</keyword>
<evidence type="ECO:0000313" key="2">
    <source>
        <dbReference type="Proteomes" id="UP001208570"/>
    </source>
</evidence>
<gene>
    <name evidence="1" type="ORF">LSH36_1007g00027</name>
</gene>
<evidence type="ECO:0000313" key="1">
    <source>
        <dbReference type="EMBL" id="KAK2141992.1"/>
    </source>
</evidence>
<protein>
    <submittedName>
        <fullName evidence="1">Uncharacterized protein</fullName>
    </submittedName>
</protein>
<sequence>MWKEPCTWRWVGTASRFPTFNWPLSTTRKRRKSSTRSSAPRHKMSNTRCTQYVLGDYHAGIINLDTSVDMMQIIFVDGPLNRTEVFDAYCDLANGHLMGKDPTLALEYYSKVLHVVQQKQAPDRPCLQAAKLLGHVAYVPRRDGQYELGQKHDTRTPWLC</sequence>
<comment type="caution">
    <text evidence="1">The sequence shown here is derived from an EMBL/GenBank/DDBJ whole genome shotgun (WGS) entry which is preliminary data.</text>
</comment>
<organism evidence="1 2">
    <name type="scientific">Paralvinella palmiformis</name>
    <dbReference type="NCBI Taxonomy" id="53620"/>
    <lineage>
        <taxon>Eukaryota</taxon>
        <taxon>Metazoa</taxon>
        <taxon>Spiralia</taxon>
        <taxon>Lophotrochozoa</taxon>
        <taxon>Annelida</taxon>
        <taxon>Polychaeta</taxon>
        <taxon>Sedentaria</taxon>
        <taxon>Canalipalpata</taxon>
        <taxon>Terebellida</taxon>
        <taxon>Terebelliformia</taxon>
        <taxon>Alvinellidae</taxon>
        <taxon>Paralvinella</taxon>
    </lineage>
</organism>
<name>A0AAD9IWP6_9ANNE</name>